<feature type="transmembrane region" description="Helical" evidence="12">
    <location>
        <begin position="297"/>
        <end position="319"/>
    </location>
</feature>
<protein>
    <submittedName>
        <fullName evidence="14">Sensor histidine kinase</fullName>
    </submittedName>
</protein>
<dbReference type="InterPro" id="IPR003594">
    <property type="entry name" value="HATPase_dom"/>
</dbReference>
<dbReference type="SUPFAM" id="SSF55874">
    <property type="entry name" value="ATPase domain of HSP90 chaperone/DNA topoisomerase II/histidine kinase"/>
    <property type="match status" value="1"/>
</dbReference>
<keyword evidence="5 12" id="KW-0812">Transmembrane</keyword>
<evidence type="ECO:0000256" key="11">
    <source>
        <dbReference type="ARBA" id="ARBA00023136"/>
    </source>
</evidence>
<keyword evidence="15" id="KW-1185">Reference proteome</keyword>
<evidence type="ECO:0000256" key="3">
    <source>
        <dbReference type="ARBA" id="ARBA00022553"/>
    </source>
</evidence>
<dbReference type="PANTHER" id="PTHR34220:SF11">
    <property type="entry name" value="SENSOR PROTEIN KINASE HPTS"/>
    <property type="match status" value="1"/>
</dbReference>
<evidence type="ECO:0000259" key="13">
    <source>
        <dbReference type="PROSITE" id="PS50885"/>
    </source>
</evidence>
<keyword evidence="6" id="KW-0547">Nucleotide-binding</keyword>
<dbReference type="GO" id="GO:0005524">
    <property type="term" value="F:ATP binding"/>
    <property type="evidence" value="ECO:0007669"/>
    <property type="project" value="UniProtKB-KW"/>
</dbReference>
<evidence type="ECO:0000256" key="7">
    <source>
        <dbReference type="ARBA" id="ARBA00022777"/>
    </source>
</evidence>
<dbReference type="Pfam" id="PF02518">
    <property type="entry name" value="HATPase_c"/>
    <property type="match status" value="1"/>
</dbReference>
<feature type="transmembrane region" description="Helical" evidence="12">
    <location>
        <begin position="20"/>
        <end position="39"/>
    </location>
</feature>
<keyword evidence="3" id="KW-0597">Phosphoprotein</keyword>
<dbReference type="SMART" id="SM00304">
    <property type="entry name" value="HAMP"/>
    <property type="match status" value="1"/>
</dbReference>
<evidence type="ECO:0000256" key="4">
    <source>
        <dbReference type="ARBA" id="ARBA00022679"/>
    </source>
</evidence>
<dbReference type="Proteomes" id="UP000295636">
    <property type="component" value="Unassembled WGS sequence"/>
</dbReference>
<sequence length="629" mass="71904">MTGREPMVFFARRSFSQKLIISLSVVILFTFAVSGYITYKLHVHLFTEEISAQFSKTNEQAAARLDLQIRDIYRISNFIVFHPYIEQVLKRSAQTEMRETYTQLSDQDELNKLLFQVKYDEPKLVSMYLYDVKDNGFIFSGVGSSSIRLGKEVYNSIKDKLDGSFGNLIWFPLQLPSSDAASGYRHFFAAARYMKTIQQDSYGMMVMLFDQSLISEYLNELVKDEQANVFLYDKMDHPVYSDIEDLAGSPVPGDIVNKSISTVNGQPYLYAKSRSGQVDFTLVSRVSLEALQSKSTIIFQINVLIGLVSLGLAGILVFWTGNRLLHPLRELVQGMRRMREGDFQIRLAVRSDDELGFMARGFNAMAENLDKLVKEVYERQLNEREAELTALQAQLNPHFLHNTLDTIYWKLYLQDDRETAKLVVSLSDMLRYALEPVDIRTTLHDEFTQIRNYLTIQNHRFGHELETVVQIEEELAQAPVPRLILQPLVENVFVHAFTEMAAGQVLIIRAYRGSVREEKKEGGREKPDTIIVEIMDNGKGMTVEQINGVLEAARTARVHGDNPEDLAPRPRGGKRRIHVGVRSVMRRLNLLYGEPYGLQIESKPGAGTVFRLFLPLGGEQDERHRYDRG</sequence>
<dbReference type="CDD" id="cd06225">
    <property type="entry name" value="HAMP"/>
    <property type="match status" value="1"/>
</dbReference>
<dbReference type="Gene3D" id="6.10.340.10">
    <property type="match status" value="1"/>
</dbReference>
<keyword evidence="9 12" id="KW-1133">Transmembrane helix</keyword>
<evidence type="ECO:0000256" key="12">
    <source>
        <dbReference type="SAM" id="Phobius"/>
    </source>
</evidence>
<keyword evidence="2" id="KW-1003">Cell membrane</keyword>
<name>A0A4R5KI00_9BACL</name>
<evidence type="ECO:0000256" key="2">
    <source>
        <dbReference type="ARBA" id="ARBA00022475"/>
    </source>
</evidence>
<dbReference type="Pfam" id="PF06580">
    <property type="entry name" value="His_kinase"/>
    <property type="match status" value="1"/>
</dbReference>
<keyword evidence="8" id="KW-0067">ATP-binding</keyword>
<evidence type="ECO:0000256" key="10">
    <source>
        <dbReference type="ARBA" id="ARBA00023012"/>
    </source>
</evidence>
<dbReference type="GO" id="GO:0005886">
    <property type="term" value="C:plasma membrane"/>
    <property type="evidence" value="ECO:0007669"/>
    <property type="project" value="UniProtKB-SubCell"/>
</dbReference>
<dbReference type="EMBL" id="SMRT01000013">
    <property type="protein sequence ID" value="TDF94375.1"/>
    <property type="molecule type" value="Genomic_DNA"/>
</dbReference>
<comment type="subcellular location">
    <subcellularLocation>
        <location evidence="1">Cell membrane</location>
        <topology evidence="1">Multi-pass membrane protein</topology>
    </subcellularLocation>
</comment>
<evidence type="ECO:0000256" key="8">
    <source>
        <dbReference type="ARBA" id="ARBA00022840"/>
    </source>
</evidence>
<evidence type="ECO:0000256" key="1">
    <source>
        <dbReference type="ARBA" id="ARBA00004651"/>
    </source>
</evidence>
<dbReference type="InterPro" id="IPR050640">
    <property type="entry name" value="Bact_2-comp_sensor_kinase"/>
</dbReference>
<evidence type="ECO:0000256" key="5">
    <source>
        <dbReference type="ARBA" id="ARBA00022692"/>
    </source>
</evidence>
<dbReference type="InterPro" id="IPR036890">
    <property type="entry name" value="HATPase_C_sf"/>
</dbReference>
<dbReference type="PANTHER" id="PTHR34220">
    <property type="entry name" value="SENSOR HISTIDINE KINASE YPDA"/>
    <property type="match status" value="1"/>
</dbReference>
<proteinExistence type="predicted"/>
<dbReference type="InterPro" id="IPR003660">
    <property type="entry name" value="HAMP_dom"/>
</dbReference>
<keyword evidence="7 14" id="KW-0418">Kinase</keyword>
<evidence type="ECO:0000256" key="9">
    <source>
        <dbReference type="ARBA" id="ARBA00022989"/>
    </source>
</evidence>
<keyword evidence="4" id="KW-0808">Transferase</keyword>
<accession>A0A4R5KI00</accession>
<dbReference type="Pfam" id="PF00672">
    <property type="entry name" value="HAMP"/>
    <property type="match status" value="1"/>
</dbReference>
<dbReference type="GO" id="GO:0000155">
    <property type="term" value="F:phosphorelay sensor kinase activity"/>
    <property type="evidence" value="ECO:0007669"/>
    <property type="project" value="InterPro"/>
</dbReference>
<reference evidence="14 15" key="1">
    <citation type="submission" date="2019-03" db="EMBL/GenBank/DDBJ databases">
        <title>This is whole genome sequence of Paenibacillus sp MS74 strain.</title>
        <authorList>
            <person name="Trinh H.N."/>
        </authorList>
    </citation>
    <scope>NUCLEOTIDE SEQUENCE [LARGE SCALE GENOMIC DNA]</scope>
    <source>
        <strain evidence="14 15">MS74</strain>
    </source>
</reference>
<dbReference type="OrthoDB" id="9776552at2"/>
<dbReference type="AlphaFoldDB" id="A0A4R5KI00"/>
<keyword evidence="11 12" id="KW-0472">Membrane</keyword>
<evidence type="ECO:0000256" key="6">
    <source>
        <dbReference type="ARBA" id="ARBA00022741"/>
    </source>
</evidence>
<dbReference type="InterPro" id="IPR010559">
    <property type="entry name" value="Sig_transdc_His_kin_internal"/>
</dbReference>
<organism evidence="14 15">
    <name type="scientific">Paenibacillus piri</name>
    <dbReference type="NCBI Taxonomy" id="2547395"/>
    <lineage>
        <taxon>Bacteria</taxon>
        <taxon>Bacillati</taxon>
        <taxon>Bacillota</taxon>
        <taxon>Bacilli</taxon>
        <taxon>Bacillales</taxon>
        <taxon>Paenibacillaceae</taxon>
        <taxon>Paenibacillus</taxon>
    </lineage>
</organism>
<gene>
    <name evidence="14" type="ORF">E1757_23440</name>
</gene>
<dbReference type="SUPFAM" id="SSF158472">
    <property type="entry name" value="HAMP domain-like"/>
    <property type="match status" value="1"/>
</dbReference>
<evidence type="ECO:0000313" key="14">
    <source>
        <dbReference type="EMBL" id="TDF94375.1"/>
    </source>
</evidence>
<dbReference type="PROSITE" id="PS50885">
    <property type="entry name" value="HAMP"/>
    <property type="match status" value="1"/>
</dbReference>
<dbReference type="Gene3D" id="3.30.565.10">
    <property type="entry name" value="Histidine kinase-like ATPase, C-terminal domain"/>
    <property type="match status" value="1"/>
</dbReference>
<dbReference type="SMART" id="SM00387">
    <property type="entry name" value="HATPase_c"/>
    <property type="match status" value="1"/>
</dbReference>
<keyword evidence="10" id="KW-0902">Two-component regulatory system</keyword>
<evidence type="ECO:0000313" key="15">
    <source>
        <dbReference type="Proteomes" id="UP000295636"/>
    </source>
</evidence>
<feature type="domain" description="HAMP" evidence="13">
    <location>
        <begin position="322"/>
        <end position="374"/>
    </location>
</feature>
<comment type="caution">
    <text evidence="14">The sequence shown here is derived from an EMBL/GenBank/DDBJ whole genome shotgun (WGS) entry which is preliminary data.</text>
</comment>